<dbReference type="EC" id="3.6.1.-" evidence="5"/>
<dbReference type="NCBIfam" id="TIGR00172">
    <property type="entry name" value="maf"/>
    <property type="match status" value="1"/>
</dbReference>
<feature type="site" description="Important for substrate specificity" evidence="5">
    <location>
        <position position="77"/>
    </location>
</feature>
<evidence type="ECO:0000256" key="5">
    <source>
        <dbReference type="HAMAP-Rule" id="MF_00528"/>
    </source>
</evidence>
<comment type="catalytic activity">
    <reaction evidence="5">
        <text>N(7)-methyl-GTP + H2O = N(7)-methyl-GMP + diphosphate + H(+)</text>
        <dbReference type="Rhea" id="RHEA:58744"/>
        <dbReference type="ChEBI" id="CHEBI:15377"/>
        <dbReference type="ChEBI" id="CHEBI:15378"/>
        <dbReference type="ChEBI" id="CHEBI:33019"/>
        <dbReference type="ChEBI" id="CHEBI:58285"/>
        <dbReference type="ChEBI" id="CHEBI:87133"/>
    </reaction>
</comment>
<dbReference type="Pfam" id="PF02545">
    <property type="entry name" value="Maf"/>
    <property type="match status" value="1"/>
</dbReference>
<sequence length="199" mass="21947">MSAEDQELVLASTSRWRAELLARLELPFTSAAPRFDERSEDHRFAELGPRAFALHLARGKAQSLAADSNAWILAADQLAVLDEPDGPTLLHKPGTAERAIEQLMRLRGRTHQLITAVVLTRGATEHHEIDAQQLTMRSFSLAEATAYVTKHQPLGSVGAYHIEDAGIRLFERIEGDYTGIIGLPLLAVCRLLRAARLLP</sequence>
<evidence type="ECO:0000256" key="3">
    <source>
        <dbReference type="ARBA" id="ARBA00022801"/>
    </source>
</evidence>
<keyword evidence="3 5" id="KW-0378">Hydrolase</keyword>
<name>A0A2S9YM02_9BACT</name>
<comment type="function">
    <text evidence="5">Nucleoside triphosphate pyrophosphatase that hydrolyzes 7-methyl-GTP (m(7)GTP). May have a dual role in cell division arrest and in preventing the incorporation of modified nucleotides into cellular nucleic acids.</text>
</comment>
<evidence type="ECO:0000256" key="2">
    <source>
        <dbReference type="ARBA" id="ARBA00022490"/>
    </source>
</evidence>
<keyword evidence="4 5" id="KW-0546">Nucleotide metabolism</keyword>
<dbReference type="GO" id="GO:0009117">
    <property type="term" value="P:nucleotide metabolic process"/>
    <property type="evidence" value="ECO:0007669"/>
    <property type="project" value="UniProtKB-KW"/>
</dbReference>
<feature type="active site" description="Proton acceptor" evidence="5">
    <location>
        <position position="76"/>
    </location>
</feature>
<accession>A0A2S9YM02</accession>
<evidence type="ECO:0000256" key="4">
    <source>
        <dbReference type="ARBA" id="ARBA00023080"/>
    </source>
</evidence>
<comment type="caution">
    <text evidence="6">The sequence shown here is derived from an EMBL/GenBank/DDBJ whole genome shotgun (WGS) entry which is preliminary data.</text>
</comment>
<feature type="site" description="Important for substrate specificity" evidence="5">
    <location>
        <position position="16"/>
    </location>
</feature>
<dbReference type="PIRSF" id="PIRSF006305">
    <property type="entry name" value="Maf"/>
    <property type="match status" value="1"/>
</dbReference>
<dbReference type="SUPFAM" id="SSF52972">
    <property type="entry name" value="ITPase-like"/>
    <property type="match status" value="1"/>
</dbReference>
<dbReference type="GO" id="GO:0005737">
    <property type="term" value="C:cytoplasm"/>
    <property type="evidence" value="ECO:0007669"/>
    <property type="project" value="UniProtKB-SubCell"/>
</dbReference>
<dbReference type="HAMAP" id="MF_00528">
    <property type="entry name" value="Maf"/>
    <property type="match status" value="1"/>
</dbReference>
<organism evidence="6 7">
    <name type="scientific">Enhygromyxa salina</name>
    <dbReference type="NCBI Taxonomy" id="215803"/>
    <lineage>
        <taxon>Bacteria</taxon>
        <taxon>Pseudomonadati</taxon>
        <taxon>Myxococcota</taxon>
        <taxon>Polyangia</taxon>
        <taxon>Nannocystales</taxon>
        <taxon>Nannocystaceae</taxon>
        <taxon>Enhygromyxa</taxon>
    </lineage>
</organism>
<dbReference type="PANTHER" id="PTHR43213">
    <property type="entry name" value="BIFUNCTIONAL DTTP/UTP PYROPHOSPHATASE/METHYLTRANSFERASE PROTEIN-RELATED"/>
    <property type="match status" value="1"/>
</dbReference>
<gene>
    <name evidence="6" type="primary">yceF</name>
    <name evidence="6" type="ORF">ENSA7_41680</name>
</gene>
<dbReference type="InterPro" id="IPR029001">
    <property type="entry name" value="ITPase-like_fam"/>
</dbReference>
<dbReference type="GO" id="GO:0047429">
    <property type="term" value="F:nucleoside triphosphate diphosphatase activity"/>
    <property type="evidence" value="ECO:0007669"/>
    <property type="project" value="InterPro"/>
</dbReference>
<evidence type="ECO:0000256" key="1">
    <source>
        <dbReference type="ARBA" id="ARBA00004496"/>
    </source>
</evidence>
<feature type="site" description="Important for substrate specificity" evidence="5">
    <location>
        <position position="163"/>
    </location>
</feature>
<dbReference type="Gene3D" id="3.90.950.10">
    <property type="match status" value="1"/>
</dbReference>
<dbReference type="AlphaFoldDB" id="A0A2S9YM02"/>
<proteinExistence type="inferred from homology"/>
<dbReference type="EMBL" id="PVNL01000083">
    <property type="protein sequence ID" value="PRQ06134.1"/>
    <property type="molecule type" value="Genomic_DNA"/>
</dbReference>
<dbReference type="RefSeq" id="WP_106091114.1">
    <property type="nucleotide sequence ID" value="NZ_PVNL01000083.1"/>
</dbReference>
<dbReference type="CDD" id="cd00555">
    <property type="entry name" value="Maf"/>
    <property type="match status" value="1"/>
</dbReference>
<evidence type="ECO:0000313" key="7">
    <source>
        <dbReference type="Proteomes" id="UP000238823"/>
    </source>
</evidence>
<comment type="cofactor">
    <cofactor evidence="5">
        <name>a divalent metal cation</name>
        <dbReference type="ChEBI" id="CHEBI:60240"/>
    </cofactor>
</comment>
<dbReference type="OrthoDB" id="9807767at2"/>
<protein>
    <recommendedName>
        <fullName evidence="5">7-methyl-GTP pyrophosphatase</fullName>
        <shortName evidence="5">m(7)GTP pyrophosphatase</shortName>
        <ecNumber evidence="5">3.6.1.-</ecNumber>
    </recommendedName>
</protein>
<comment type="similarity">
    <text evidence="5">Belongs to the Maf family. YceF subfamily.</text>
</comment>
<dbReference type="PANTHER" id="PTHR43213:SF10">
    <property type="entry name" value="7-METHYL-GTP PYROPHOSPHATASE"/>
    <property type="match status" value="1"/>
</dbReference>
<dbReference type="Proteomes" id="UP000238823">
    <property type="component" value="Unassembled WGS sequence"/>
</dbReference>
<evidence type="ECO:0000313" key="6">
    <source>
        <dbReference type="EMBL" id="PRQ06134.1"/>
    </source>
</evidence>
<keyword evidence="2 5" id="KW-0963">Cytoplasm</keyword>
<reference evidence="6 7" key="1">
    <citation type="submission" date="2018-03" db="EMBL/GenBank/DDBJ databases">
        <title>Draft Genome Sequences of the Obligatory Marine Myxobacteria Enhygromyxa salina SWB007.</title>
        <authorList>
            <person name="Poehlein A."/>
            <person name="Moghaddam J.A."/>
            <person name="Harms H."/>
            <person name="Alanjari M."/>
            <person name="Koenig G.M."/>
            <person name="Daniel R."/>
            <person name="Schaeberle T.F."/>
        </authorList>
    </citation>
    <scope>NUCLEOTIDE SEQUENCE [LARGE SCALE GENOMIC DNA]</scope>
    <source>
        <strain evidence="6 7">SWB007</strain>
    </source>
</reference>
<comment type="caution">
    <text evidence="5">Lacks conserved residue(s) required for the propagation of feature annotation.</text>
</comment>
<comment type="subcellular location">
    <subcellularLocation>
        <location evidence="1 5">Cytoplasm</location>
    </subcellularLocation>
</comment>
<dbReference type="InterPro" id="IPR003697">
    <property type="entry name" value="Maf-like"/>
</dbReference>